<protein>
    <submittedName>
        <fullName evidence="2">Transcriptional regulator</fullName>
    </submittedName>
</protein>
<dbReference type="CDD" id="cd00093">
    <property type="entry name" value="HTH_XRE"/>
    <property type="match status" value="1"/>
</dbReference>
<sequence length="81" mass="9040">MAKTIHRKEYAALIETVRDARLAAGLTQVQVSSKLGRSQSFISDVETGKRRVDVVELRDIARLTGLSLGKLIADFEKRLKD</sequence>
<dbReference type="Proteomes" id="UP000197904">
    <property type="component" value="Unassembled WGS sequence"/>
</dbReference>
<accession>A0A246KYD8</accession>
<dbReference type="GO" id="GO:0003677">
    <property type="term" value="F:DNA binding"/>
    <property type="evidence" value="ECO:0007669"/>
    <property type="project" value="InterPro"/>
</dbReference>
<evidence type="ECO:0000313" key="3">
    <source>
        <dbReference type="Proteomes" id="UP000197904"/>
    </source>
</evidence>
<gene>
    <name evidence="2" type="ORF">CEE55_11010</name>
</gene>
<dbReference type="SMART" id="SM00530">
    <property type="entry name" value="HTH_XRE"/>
    <property type="match status" value="1"/>
</dbReference>
<name>A0A246KYD8_9GAMM</name>
<dbReference type="RefSeq" id="WP_017354505.1">
    <property type="nucleotide sequence ID" value="NZ_NIXP01000076.1"/>
</dbReference>
<proteinExistence type="predicted"/>
<dbReference type="SUPFAM" id="SSF47413">
    <property type="entry name" value="lambda repressor-like DNA-binding domains"/>
    <property type="match status" value="1"/>
</dbReference>
<dbReference type="PROSITE" id="PS50943">
    <property type="entry name" value="HTH_CROC1"/>
    <property type="match status" value="1"/>
</dbReference>
<dbReference type="AlphaFoldDB" id="A0A246KYD8"/>
<dbReference type="EMBL" id="NIXP01000076">
    <property type="protein sequence ID" value="OWR33577.1"/>
    <property type="molecule type" value="Genomic_DNA"/>
</dbReference>
<reference evidence="2 3" key="1">
    <citation type="submission" date="2017-06" db="EMBL/GenBank/DDBJ databases">
        <authorList>
            <person name="Kim H.J."/>
            <person name="Triplett B.A."/>
        </authorList>
    </citation>
    <scope>NUCLEOTIDE SEQUENCE [LARGE SCALE GENOMIC DNA]</scope>
    <source>
        <strain evidence="2 3">S18795</strain>
    </source>
</reference>
<organism evidence="2 3">
    <name type="scientific">Stenotrophomonas pavanii</name>
    <dbReference type="NCBI Taxonomy" id="487698"/>
    <lineage>
        <taxon>Bacteria</taxon>
        <taxon>Pseudomonadati</taxon>
        <taxon>Pseudomonadota</taxon>
        <taxon>Gammaproteobacteria</taxon>
        <taxon>Lysobacterales</taxon>
        <taxon>Lysobacteraceae</taxon>
        <taxon>Stenotrophomonas</taxon>
    </lineage>
</organism>
<dbReference type="Gene3D" id="1.10.260.40">
    <property type="entry name" value="lambda repressor-like DNA-binding domains"/>
    <property type="match status" value="1"/>
</dbReference>
<feature type="domain" description="HTH cro/C1-type" evidence="1">
    <location>
        <begin position="17"/>
        <end position="71"/>
    </location>
</feature>
<evidence type="ECO:0000313" key="2">
    <source>
        <dbReference type="EMBL" id="OWR33577.1"/>
    </source>
</evidence>
<evidence type="ECO:0000259" key="1">
    <source>
        <dbReference type="PROSITE" id="PS50943"/>
    </source>
</evidence>
<dbReference type="Pfam" id="PF13560">
    <property type="entry name" value="HTH_31"/>
    <property type="match status" value="1"/>
</dbReference>
<dbReference type="InterPro" id="IPR010982">
    <property type="entry name" value="Lambda_DNA-bd_dom_sf"/>
</dbReference>
<dbReference type="InterPro" id="IPR001387">
    <property type="entry name" value="Cro/C1-type_HTH"/>
</dbReference>
<comment type="caution">
    <text evidence="2">The sequence shown here is derived from an EMBL/GenBank/DDBJ whole genome shotgun (WGS) entry which is preliminary data.</text>
</comment>